<gene>
    <name evidence="5" type="ORF">J43TS3_00950</name>
</gene>
<dbReference type="PANTHER" id="PTHR42756:SF1">
    <property type="entry name" value="TRANSCRIPTIONAL REPRESSOR OF EMRAB OPERON"/>
    <property type="match status" value="1"/>
</dbReference>
<dbReference type="Gene3D" id="1.10.10.10">
    <property type="entry name" value="Winged helix-like DNA-binding domain superfamily/Winged helix DNA-binding domain"/>
    <property type="match status" value="1"/>
</dbReference>
<dbReference type="AlphaFoldDB" id="A0A919X5Q0"/>
<dbReference type="SUPFAM" id="SSF46785">
    <property type="entry name" value="Winged helix' DNA-binding domain"/>
    <property type="match status" value="1"/>
</dbReference>
<organism evidence="5 6">
    <name type="scientific">Ornithinibacillus bavariensis</name>
    <dbReference type="NCBI Taxonomy" id="545502"/>
    <lineage>
        <taxon>Bacteria</taxon>
        <taxon>Bacillati</taxon>
        <taxon>Bacillota</taxon>
        <taxon>Bacilli</taxon>
        <taxon>Bacillales</taxon>
        <taxon>Bacillaceae</taxon>
        <taxon>Ornithinibacillus</taxon>
    </lineage>
</organism>
<keyword evidence="6" id="KW-1185">Reference proteome</keyword>
<comment type="caution">
    <text evidence="5">The sequence shown here is derived from an EMBL/GenBank/DDBJ whole genome shotgun (WGS) entry which is preliminary data.</text>
</comment>
<evidence type="ECO:0000256" key="2">
    <source>
        <dbReference type="ARBA" id="ARBA00023125"/>
    </source>
</evidence>
<name>A0A919X5Q0_9BACI</name>
<accession>A0A919X5Q0</accession>
<dbReference type="PRINTS" id="PR00598">
    <property type="entry name" value="HTHMARR"/>
</dbReference>
<dbReference type="InterPro" id="IPR036388">
    <property type="entry name" value="WH-like_DNA-bd_sf"/>
</dbReference>
<dbReference type="PANTHER" id="PTHR42756">
    <property type="entry name" value="TRANSCRIPTIONAL REGULATOR, MARR"/>
    <property type="match status" value="1"/>
</dbReference>
<keyword evidence="2" id="KW-0238">DNA-binding</keyword>
<reference evidence="5" key="1">
    <citation type="submission" date="2021-03" db="EMBL/GenBank/DDBJ databases">
        <title>Antimicrobial resistance genes in bacteria isolated from Japanese honey, and their potential for conferring macrolide and lincosamide resistance in the American foulbrood pathogen Paenibacillus larvae.</title>
        <authorList>
            <person name="Okamoto M."/>
            <person name="Kumagai M."/>
            <person name="Kanamori H."/>
            <person name="Takamatsu D."/>
        </authorList>
    </citation>
    <scope>NUCLEOTIDE SEQUENCE</scope>
    <source>
        <strain evidence="5">J43TS3</strain>
    </source>
</reference>
<dbReference type="InterPro" id="IPR036390">
    <property type="entry name" value="WH_DNA-bd_sf"/>
</dbReference>
<dbReference type="GO" id="GO:0003700">
    <property type="term" value="F:DNA-binding transcription factor activity"/>
    <property type="evidence" value="ECO:0007669"/>
    <property type="project" value="InterPro"/>
</dbReference>
<dbReference type="RefSeq" id="WP_212919033.1">
    <property type="nucleotide sequence ID" value="NZ_BORP01000001.1"/>
</dbReference>
<evidence type="ECO:0000313" key="6">
    <source>
        <dbReference type="Proteomes" id="UP000676917"/>
    </source>
</evidence>
<protein>
    <recommendedName>
        <fullName evidence="4">HTH marR-type domain-containing protein</fullName>
    </recommendedName>
</protein>
<feature type="domain" description="HTH marR-type" evidence="4">
    <location>
        <begin position="3"/>
        <end position="137"/>
    </location>
</feature>
<dbReference type="GO" id="GO:0003677">
    <property type="term" value="F:DNA binding"/>
    <property type="evidence" value="ECO:0007669"/>
    <property type="project" value="UniProtKB-KW"/>
</dbReference>
<sequence length="148" mass="16987">MKQTNIFKLIHAIEQMNNENIIQFTKEFHYPLGISPILVLAELQTKGPQKQVELADTIGYTKGAMTHIATKLVHLELIEKTYDESDKRAVQLEITTKGSKALKEAQAIGKKVFIELFEVLSEEEIEQYLNIQEKLMKGIQARKNKNKF</sequence>
<dbReference type="Proteomes" id="UP000676917">
    <property type="component" value="Unassembled WGS sequence"/>
</dbReference>
<dbReference type="PROSITE" id="PS50995">
    <property type="entry name" value="HTH_MARR_2"/>
    <property type="match status" value="1"/>
</dbReference>
<evidence type="ECO:0000259" key="4">
    <source>
        <dbReference type="PROSITE" id="PS50995"/>
    </source>
</evidence>
<dbReference type="InterPro" id="IPR000835">
    <property type="entry name" value="HTH_MarR-typ"/>
</dbReference>
<keyword evidence="1" id="KW-0805">Transcription regulation</keyword>
<dbReference type="Pfam" id="PF01047">
    <property type="entry name" value="MarR"/>
    <property type="match status" value="1"/>
</dbReference>
<keyword evidence="3" id="KW-0804">Transcription</keyword>
<evidence type="ECO:0000256" key="3">
    <source>
        <dbReference type="ARBA" id="ARBA00023163"/>
    </source>
</evidence>
<evidence type="ECO:0000256" key="1">
    <source>
        <dbReference type="ARBA" id="ARBA00023015"/>
    </source>
</evidence>
<proteinExistence type="predicted"/>
<dbReference type="SMART" id="SM00347">
    <property type="entry name" value="HTH_MARR"/>
    <property type="match status" value="1"/>
</dbReference>
<dbReference type="EMBL" id="BORP01000001">
    <property type="protein sequence ID" value="GIO25484.1"/>
    <property type="molecule type" value="Genomic_DNA"/>
</dbReference>
<evidence type="ECO:0000313" key="5">
    <source>
        <dbReference type="EMBL" id="GIO25484.1"/>
    </source>
</evidence>